<proteinExistence type="predicted"/>
<sequence length="108" mass="11447">MHVSKAMLFACGVAMLLMVAPLVSFAGDMDDKIPMGDGIHYDNDLKKMHNTSFSKVKARAAAKKSGNVNESSGGDININSVVIGDDARVGDIIIAPEGDVEDVNQINQ</sequence>
<keyword evidence="1" id="KW-0732">Signal</keyword>
<evidence type="ECO:0000313" key="2">
    <source>
        <dbReference type="EMBL" id="BDQ35446.1"/>
    </source>
</evidence>
<feature type="chain" id="PRO_5045035650" evidence="1">
    <location>
        <begin position="27"/>
        <end position="108"/>
    </location>
</feature>
<keyword evidence="3" id="KW-1185">Reference proteome</keyword>
<organism evidence="2 3">
    <name type="scientific">Pseudodesulfovibrio portus</name>
    <dbReference type="NCBI Taxonomy" id="231439"/>
    <lineage>
        <taxon>Bacteria</taxon>
        <taxon>Pseudomonadati</taxon>
        <taxon>Thermodesulfobacteriota</taxon>
        <taxon>Desulfovibrionia</taxon>
        <taxon>Desulfovibrionales</taxon>
        <taxon>Desulfovibrionaceae</taxon>
    </lineage>
</organism>
<protein>
    <submittedName>
        <fullName evidence="2">Uncharacterized protein</fullName>
    </submittedName>
</protein>
<dbReference type="Proteomes" id="UP001061361">
    <property type="component" value="Chromosome"/>
</dbReference>
<dbReference type="EMBL" id="AP026708">
    <property type="protein sequence ID" value="BDQ35446.1"/>
    <property type="molecule type" value="Genomic_DNA"/>
</dbReference>
<gene>
    <name evidence="2" type="ORF">JCM14722_29880</name>
</gene>
<evidence type="ECO:0000256" key="1">
    <source>
        <dbReference type="SAM" id="SignalP"/>
    </source>
</evidence>
<feature type="signal peptide" evidence="1">
    <location>
        <begin position="1"/>
        <end position="26"/>
    </location>
</feature>
<evidence type="ECO:0000313" key="3">
    <source>
        <dbReference type="Proteomes" id="UP001061361"/>
    </source>
</evidence>
<name>A0ABM8AVC7_9BACT</name>
<accession>A0ABM8AVC7</accession>
<reference evidence="2" key="1">
    <citation type="submission" date="2022-08" db="EMBL/GenBank/DDBJ databases">
        <title>Genome Sequence of the sulphate-reducing bacterium, Pseudodesulfovibrio portus JCM14722.</title>
        <authorList>
            <person name="Kondo R."/>
            <person name="Kataoka T."/>
        </authorList>
    </citation>
    <scope>NUCLEOTIDE SEQUENCE</scope>
    <source>
        <strain evidence="2">JCM 14722</strain>
    </source>
</reference>